<feature type="transmembrane region" description="Helical" evidence="2">
    <location>
        <begin position="137"/>
        <end position="156"/>
    </location>
</feature>
<protein>
    <recommendedName>
        <fullName evidence="3">TNFR-Cys domain-containing protein</fullName>
    </recommendedName>
</protein>
<keyword evidence="1" id="KW-1015">Disulfide bond</keyword>
<dbReference type="Gene3D" id="2.10.50.10">
    <property type="entry name" value="Tumor Necrosis Factor Receptor, subunit A, domain 2"/>
    <property type="match status" value="1"/>
</dbReference>
<feature type="disulfide bond" evidence="1">
    <location>
        <begin position="402"/>
        <end position="415"/>
    </location>
</feature>
<feature type="transmembrane region" description="Helical" evidence="2">
    <location>
        <begin position="1403"/>
        <end position="1426"/>
    </location>
</feature>
<evidence type="ECO:0000256" key="2">
    <source>
        <dbReference type="SAM" id="Phobius"/>
    </source>
</evidence>
<keyword evidence="2" id="KW-0812">Transmembrane</keyword>
<dbReference type="SMART" id="SM00208">
    <property type="entry name" value="TNFR"/>
    <property type="match status" value="1"/>
</dbReference>
<dbReference type="Proteomes" id="UP000507470">
    <property type="component" value="Unassembled WGS sequence"/>
</dbReference>
<feature type="domain" description="TNFR-Cys" evidence="3">
    <location>
        <begin position="380"/>
        <end position="423"/>
    </location>
</feature>
<gene>
    <name evidence="4" type="ORF">MCOR_39182</name>
</gene>
<reference evidence="4 5" key="1">
    <citation type="submission" date="2020-06" db="EMBL/GenBank/DDBJ databases">
        <authorList>
            <person name="Li R."/>
            <person name="Bekaert M."/>
        </authorList>
    </citation>
    <scope>NUCLEOTIDE SEQUENCE [LARGE SCALE GENOMIC DNA]</scope>
    <source>
        <strain evidence="5">wild</strain>
    </source>
</reference>
<feature type="transmembrane region" description="Helical" evidence="2">
    <location>
        <begin position="266"/>
        <end position="285"/>
    </location>
</feature>
<keyword evidence="5" id="KW-1185">Reference proteome</keyword>
<sequence length="1795" mass="205904">MDLDKVFFIFGYLFIFVIFCPVSADGTHGHALSVTTVHGLKTIKESVNEENVKIHSEILKIPHDFNKIIYLDIVQNMETDVFLGTSTDDLLTFDLQTHIAYSFSQPSTTLWSSTVNTDNDMYIKIQVGEDPDGYTDYTITTIIIGFIIVVLLSKLMNYKSKFKLQITSTEKNSSNEQSTLFMWNLTYLEEFFWKRKENKILKVYEDSYTANKTDRKDHIGNAKSYHEENGIKNRYYMMSSSNSQSECIIPNKSYRMKLSPNAHKRSWTFCIGIIFMILVATVLAVTNFKQKHVLKIDVPENAVIRRIRSYSVNPDLSAIALNSSSMTLVTRVQLLQTSCLTDKSLCETYAMCDTDLGHMTCRCKRGFYVKDRKCRACATSCPDGYYMSRACTSSSDVICRPCSTCTGASYEVASCSSTQDTICVGAAFPVQDVKWNKLIKQSAGTEVSLTSSQNVFHEKIGGIKKLDVSMYIPNNAQIQEFDFQREAGLHIKIKVSSLYLVPQYIDLDHEDDFKFIDRDRFQLEKAKKQYRAIKKDFCRHQLPDHYKLVLYITRNHTSAANAVKCNSHDPNIPACPDGYKDGDIYLNRQINTECPYERNQYFERFEHRKNNIYCTHTTSLFMDTFGLIPEEISNYTYPTEDCHKTTEDCKKCLMFPKCRSYEGQCCDINCYTQRSCQKSFSDDCPKKPVECASGDIHNFVLEPVFSSVNDRFLCHLKYKKPRHLYQMEYTVRMLGVDYTLPKRVKFAKGDISFNERGVFTSEFIKASHYSFPKISEEIILIGSENDKITHRPTKFQVHGLKKPHDFNKRKKFRVRPHRSSLGLSNVYSTNIQVERPFMYSSSTFSKGGCIEKNFSNIYPPQPLYGPSSIRVDPSITITGAGIEYETPVYNITRSAYIRMFIDNSSILTHFQDDLPKSVLDGSSVSGGLVWNPKTGLWTIKVQGKLQSCPGYLTVDMYDQFMEGKLAHFDVFVKCPVEFDLTFDLKTPNTDLPNVFVARINDSYISHYVLLSMMHPPFYPPSEYPLTESTNQLYQFPWLPIIATLIITSIVFSAFVAAFLVIKRQRPIQTPEVKKYISPQTTTYIGAKDDERNVNQPLTLTLFSKPVSKHVSCTLCMLYIVYAFMFTFSMFLGVFYLVQGPLVSNLTIVSNTSAKIHESVSSHMAKISQYEDQELVNAFNRTFNRMRACSAHLKQDVARIENSIRKNVQDVLNKFYSGQGLVKTAIDISITEKSKLIADKFQKFLTETDSVLDKHFDNTQGKYIELLENFRDNSWLKFSKERFADQQFILEEEKTFQGLKDFMKWLEVDGVEPVLNFKDIIKNRLKKSVAELIPAGLQVSPETILLKKDPELLVNYKSEFKSQILEAAETSWVNINSSSDGKSNEPQDDKMISKAKMISRMKQIILPVFICLFIIMDAFMLGYRFVWLWKILRKAKMGVDIKVPTDHVAEKIQFWQTGCNNRKLEHASKENPYNFYSENKEDMWSGKNDPIQLYANTAQKSKQEILREIWNKKQKQKRISYTESTPHSFIARTIFTLSTFLYKHLIAPILWRFVLVGAFVLVICLVTKATSDLVSIETATFLIDTKSIIPQLHRQVDITNSLLIDVTSDLNAILKEHKALVDSEVAAINHFLTSTINTQNEVLQLVLSDLCSMTHTDICSPSLLRVQELITSCNFLPVTSSPFKEMDEGLFVHYLHSELVPLVSTLRQILLNTCYILFVYACLMLICHMLIRIVIFYLIKKGQLPKAMIYLVSNTNDCWKVNEGSNTKSMYRSNSCIESCESGVVGDIEDHRESNM</sequence>
<feature type="transmembrane region" description="Helical" evidence="2">
    <location>
        <begin position="1548"/>
        <end position="1568"/>
    </location>
</feature>
<dbReference type="Pfam" id="PF00020">
    <property type="entry name" value="TNFR_c6"/>
    <property type="match status" value="1"/>
</dbReference>
<name>A0A6J8DEL2_MYTCO</name>
<feature type="transmembrane region" description="Helical" evidence="2">
    <location>
        <begin position="7"/>
        <end position="24"/>
    </location>
</feature>
<dbReference type="OrthoDB" id="6247498at2759"/>
<feature type="transmembrane region" description="Helical" evidence="2">
    <location>
        <begin position="1714"/>
        <end position="1738"/>
    </location>
</feature>
<evidence type="ECO:0000259" key="3">
    <source>
        <dbReference type="PROSITE" id="PS50050"/>
    </source>
</evidence>
<evidence type="ECO:0000313" key="5">
    <source>
        <dbReference type="Proteomes" id="UP000507470"/>
    </source>
</evidence>
<dbReference type="PROSITE" id="PS50050">
    <property type="entry name" value="TNFR_NGFR_2"/>
    <property type="match status" value="1"/>
</dbReference>
<accession>A0A6J8DEL2</accession>
<feature type="transmembrane region" description="Helical" evidence="2">
    <location>
        <begin position="1114"/>
        <end position="1137"/>
    </location>
</feature>
<feature type="transmembrane region" description="Helical" evidence="2">
    <location>
        <begin position="1037"/>
        <end position="1061"/>
    </location>
</feature>
<keyword evidence="2" id="KW-0472">Membrane</keyword>
<evidence type="ECO:0000313" key="4">
    <source>
        <dbReference type="EMBL" id="CAC5405500.1"/>
    </source>
</evidence>
<dbReference type="InterPro" id="IPR001368">
    <property type="entry name" value="TNFR/NGFR_Cys_rich_reg"/>
</dbReference>
<keyword evidence="2" id="KW-1133">Transmembrane helix</keyword>
<organism evidence="4 5">
    <name type="scientific">Mytilus coruscus</name>
    <name type="common">Sea mussel</name>
    <dbReference type="NCBI Taxonomy" id="42192"/>
    <lineage>
        <taxon>Eukaryota</taxon>
        <taxon>Metazoa</taxon>
        <taxon>Spiralia</taxon>
        <taxon>Lophotrochozoa</taxon>
        <taxon>Mollusca</taxon>
        <taxon>Bivalvia</taxon>
        <taxon>Autobranchia</taxon>
        <taxon>Pteriomorphia</taxon>
        <taxon>Mytilida</taxon>
        <taxon>Mytiloidea</taxon>
        <taxon>Mytilidae</taxon>
        <taxon>Mytilinae</taxon>
        <taxon>Mytilus</taxon>
    </lineage>
</organism>
<evidence type="ECO:0000256" key="1">
    <source>
        <dbReference type="PROSITE-ProRule" id="PRU00206"/>
    </source>
</evidence>
<proteinExistence type="predicted"/>
<feature type="repeat" description="TNFR-Cys" evidence="1">
    <location>
        <begin position="380"/>
        <end position="423"/>
    </location>
</feature>
<feature type="disulfide bond" evidence="1">
    <location>
        <begin position="405"/>
        <end position="423"/>
    </location>
</feature>
<dbReference type="EMBL" id="CACVKT020007119">
    <property type="protein sequence ID" value="CAC5405500.1"/>
    <property type="molecule type" value="Genomic_DNA"/>
</dbReference>
<comment type="caution">
    <text evidence="1">Lacks conserved residue(s) required for the propagation of feature annotation.</text>
</comment>